<organism evidence="1 2">
    <name type="scientific">Burkholderia cepacia</name>
    <name type="common">Pseudomonas cepacia</name>
    <dbReference type="NCBI Taxonomy" id="292"/>
    <lineage>
        <taxon>Bacteria</taxon>
        <taxon>Pseudomonadati</taxon>
        <taxon>Pseudomonadota</taxon>
        <taxon>Betaproteobacteria</taxon>
        <taxon>Burkholderiales</taxon>
        <taxon>Burkholderiaceae</taxon>
        <taxon>Burkholderia</taxon>
        <taxon>Burkholderia cepacia complex</taxon>
    </lineage>
</organism>
<comment type="caution">
    <text evidence="1">The sequence shown here is derived from an EMBL/GenBank/DDBJ whole genome shotgun (WGS) entry which is preliminary data.</text>
</comment>
<evidence type="ECO:0000313" key="1">
    <source>
        <dbReference type="EMBL" id="RAQ10246.1"/>
    </source>
</evidence>
<reference evidence="1 2" key="1">
    <citation type="submission" date="2018-06" db="EMBL/GenBank/DDBJ databases">
        <title>Towards the identification of Burkholderia cepacia strain which caused fatal septicemia.</title>
        <authorList>
            <person name="Bui L.A.T."/>
            <person name="Zakharova I.B."/>
            <person name="Shpak I.M."/>
            <person name="Teteryatnikova N."/>
            <person name="Ustinov D.V."/>
            <person name="Kuzyutina Y.A."/>
            <person name="Nguyen H.N."/>
            <person name="Antonov A.S."/>
            <person name="Avdyusheva E.F."/>
            <person name="Victorov D.V."/>
        </authorList>
    </citation>
    <scope>NUCLEOTIDE SEQUENCE [LARGE SCALE GENOMIC DNA]</scope>
    <source>
        <strain evidence="1 2">PT02</strain>
    </source>
</reference>
<dbReference type="EMBL" id="QLUZ01000007">
    <property type="protein sequence ID" value="RAQ10246.1"/>
    <property type="molecule type" value="Genomic_DNA"/>
</dbReference>
<dbReference type="Proteomes" id="UP000248899">
    <property type="component" value="Unassembled WGS sequence"/>
</dbReference>
<evidence type="ECO:0000313" key="2">
    <source>
        <dbReference type="Proteomes" id="UP000248899"/>
    </source>
</evidence>
<gene>
    <name evidence="1" type="ORF">DPR02_15570</name>
</gene>
<sequence length="83" mass="9613">MLTVEDFKSWQRVTEAARAEMEDDIRRQAVDSLVRYVTREMSKGRSLQQAGDAFLCISKELCFPYSHIDAARSALIEMGWMHE</sequence>
<protein>
    <submittedName>
        <fullName evidence="1">Uncharacterized protein</fullName>
    </submittedName>
</protein>
<accession>A0AAQ0JJS3</accession>
<name>A0AAQ0JJS3_BURCE</name>
<dbReference type="AlphaFoldDB" id="A0AAQ0JJS3"/>
<proteinExistence type="predicted"/>